<keyword evidence="6 12" id="KW-0479">Metal-binding</keyword>
<evidence type="ECO:0000256" key="11">
    <source>
        <dbReference type="ARBA" id="ARBA00023163"/>
    </source>
</evidence>
<sequence length="618" mass="69753">MAGRIPQGFIDDLLARVNIVDIIDGRVKLKKAGKNYSGLCPFHQEKSPSFSVSPDKQFYYCFGCGAGGNAIGFLMEYERLEFPQAIEEVAKIVGVDVPRDEAQEQRRSEHKAQYHILDEASAYYQRQLKEHPSRDLAVNYLKSRGLTGKVASFFGIGFAPSGWDNLINAVGGTSEKANLLELSGMLIRHEEKDSLYDRFRNRIMFPIRDARGRTIAFGGRVLGDDKPKYLNSPETDTFHKGRELYGLYEARKLTQKLERIVIVEGYMDVISLAQFGVTYAVATLGTATSQQHLERLFKTVSEVVFCFDGDKAGRKAAERALETTLTSIKDGQEARFLFLPEGEDPDTLIRAEGKDGFEKRLNEALPLSEFFFKSHSQGSDMTSIDGRARFSSEALPMLQQMQPGLLKQMMIDKICEITGLTLEQINSTIQLVPTSASNSAHNDSSYDNSYYEDATPNNFTPRDNNYPERRSTKPSLKEPTRPTNSLCGHLVSLLLHHPELAPLATEYDSLSDLHEPHSELLQAFLQYLHTHPNTSLHTLLIDWRDDEDLSKHLLQLSGISHLDPILNGNPKQLFSDAWKRLTRRLQVNELQKLQKKPLATLSQPEKQRLSELLTLSRQ</sequence>
<dbReference type="Pfam" id="PF10410">
    <property type="entry name" value="DnaB_bind"/>
    <property type="match status" value="1"/>
</dbReference>
<protein>
    <recommendedName>
        <fullName evidence="12 13">DNA primase</fullName>
        <ecNumber evidence="12">2.7.7.101</ecNumber>
    </recommendedName>
</protein>
<dbReference type="PROSITE" id="PS50880">
    <property type="entry name" value="TOPRIM"/>
    <property type="match status" value="1"/>
</dbReference>
<evidence type="ECO:0000256" key="1">
    <source>
        <dbReference type="ARBA" id="ARBA00022478"/>
    </source>
</evidence>
<evidence type="ECO:0000313" key="17">
    <source>
        <dbReference type="EMBL" id="MDO6454518.1"/>
    </source>
</evidence>
<feature type="domain" description="Toprim" evidence="16">
    <location>
        <begin position="258"/>
        <end position="340"/>
    </location>
</feature>
<proteinExistence type="inferred from homology"/>
<dbReference type="Pfam" id="PF08275">
    <property type="entry name" value="DNAG_N"/>
    <property type="match status" value="1"/>
</dbReference>
<dbReference type="NCBIfam" id="TIGR01391">
    <property type="entry name" value="dnaG"/>
    <property type="match status" value="1"/>
</dbReference>
<comment type="caution">
    <text evidence="17">The sequence shown here is derived from an EMBL/GenBank/DDBJ whole genome shotgun (WGS) entry which is preliminary data.</text>
</comment>
<evidence type="ECO:0000256" key="5">
    <source>
        <dbReference type="ARBA" id="ARBA00022705"/>
    </source>
</evidence>
<comment type="subunit">
    <text evidence="12">Monomer. Interacts with DnaB.</text>
</comment>
<comment type="similarity">
    <text evidence="12 13">Belongs to the DnaG primase family.</text>
</comment>
<evidence type="ECO:0000256" key="15">
    <source>
        <dbReference type="SAM" id="MobiDB-lite"/>
    </source>
</evidence>
<keyword evidence="9" id="KW-0460">Magnesium</keyword>
<evidence type="ECO:0000256" key="3">
    <source>
        <dbReference type="ARBA" id="ARBA00022679"/>
    </source>
</evidence>
<dbReference type="FunFam" id="3.90.580.10:FF:000001">
    <property type="entry name" value="DNA primase"/>
    <property type="match status" value="1"/>
</dbReference>
<dbReference type="InterPro" id="IPR013264">
    <property type="entry name" value="DNAG_N"/>
</dbReference>
<dbReference type="AlphaFoldDB" id="A0AAW7XMB5"/>
<dbReference type="SMART" id="SM00493">
    <property type="entry name" value="TOPRIM"/>
    <property type="match status" value="1"/>
</dbReference>
<dbReference type="Gene3D" id="1.10.860.10">
    <property type="entry name" value="DNAb Helicase, Chain A"/>
    <property type="match status" value="1"/>
</dbReference>
<dbReference type="SMART" id="SM00400">
    <property type="entry name" value="ZnF_CHCC"/>
    <property type="match status" value="1"/>
</dbReference>
<dbReference type="InterPro" id="IPR050219">
    <property type="entry name" value="DnaG_primase"/>
</dbReference>
<dbReference type="InterPro" id="IPR036977">
    <property type="entry name" value="DNA_primase_Znf_CHC2"/>
</dbReference>
<dbReference type="Proteomes" id="UP001169862">
    <property type="component" value="Unassembled WGS sequence"/>
</dbReference>
<dbReference type="InterPro" id="IPR006171">
    <property type="entry name" value="TOPRIM_dom"/>
</dbReference>
<dbReference type="HAMAP" id="MF_00974">
    <property type="entry name" value="DNA_primase_DnaG"/>
    <property type="match status" value="1"/>
</dbReference>
<dbReference type="SUPFAM" id="SSF56731">
    <property type="entry name" value="DNA primase core"/>
    <property type="match status" value="1"/>
</dbReference>
<dbReference type="EMBL" id="JAUOPG010000008">
    <property type="protein sequence ID" value="MDO6454518.1"/>
    <property type="molecule type" value="Genomic_DNA"/>
</dbReference>
<evidence type="ECO:0000256" key="10">
    <source>
        <dbReference type="ARBA" id="ARBA00023125"/>
    </source>
</evidence>
<dbReference type="RefSeq" id="WP_303551245.1">
    <property type="nucleotide sequence ID" value="NZ_JAUOPG010000008.1"/>
</dbReference>
<dbReference type="SMART" id="SM00766">
    <property type="entry name" value="DnaG_DnaB_bind"/>
    <property type="match status" value="1"/>
</dbReference>
<dbReference type="GO" id="GO:0008270">
    <property type="term" value="F:zinc ion binding"/>
    <property type="evidence" value="ECO:0007669"/>
    <property type="project" value="UniProtKB-UniRule"/>
</dbReference>
<dbReference type="GO" id="GO:0003899">
    <property type="term" value="F:DNA-directed RNA polymerase activity"/>
    <property type="evidence" value="ECO:0007669"/>
    <property type="project" value="UniProtKB-UniRule"/>
</dbReference>
<dbReference type="InterPro" id="IPR030846">
    <property type="entry name" value="DnaG_bac"/>
</dbReference>
<dbReference type="PANTHER" id="PTHR30313">
    <property type="entry name" value="DNA PRIMASE"/>
    <property type="match status" value="1"/>
</dbReference>
<evidence type="ECO:0000256" key="6">
    <source>
        <dbReference type="ARBA" id="ARBA00022723"/>
    </source>
</evidence>
<evidence type="ECO:0000256" key="9">
    <source>
        <dbReference type="ARBA" id="ARBA00022842"/>
    </source>
</evidence>
<organism evidence="17 18">
    <name type="scientific">Neptunomonas phycophila</name>
    <dbReference type="NCBI Taxonomy" id="1572645"/>
    <lineage>
        <taxon>Bacteria</taxon>
        <taxon>Pseudomonadati</taxon>
        <taxon>Pseudomonadota</taxon>
        <taxon>Gammaproteobacteria</taxon>
        <taxon>Oceanospirillales</taxon>
        <taxon>Oceanospirillaceae</taxon>
        <taxon>Neptunomonas</taxon>
    </lineage>
</organism>
<feature type="region of interest" description="Disordered" evidence="15">
    <location>
        <begin position="434"/>
        <end position="483"/>
    </location>
</feature>
<keyword evidence="10 12" id="KW-0238">DNA-binding</keyword>
<evidence type="ECO:0000256" key="14">
    <source>
        <dbReference type="PIRSR" id="PIRSR002811-1"/>
    </source>
</evidence>
<keyword evidence="11 12" id="KW-0804">Transcription</keyword>
<keyword evidence="7 12" id="KW-0863">Zinc-finger</keyword>
<name>A0AAW7XMB5_9GAMM</name>
<dbReference type="PANTHER" id="PTHR30313:SF2">
    <property type="entry name" value="DNA PRIMASE"/>
    <property type="match status" value="1"/>
</dbReference>
<dbReference type="InterPro" id="IPR034151">
    <property type="entry name" value="TOPRIM_DnaG_bac"/>
</dbReference>
<dbReference type="Pfam" id="PF13155">
    <property type="entry name" value="Toprim_2"/>
    <property type="match status" value="1"/>
</dbReference>
<evidence type="ECO:0000256" key="8">
    <source>
        <dbReference type="ARBA" id="ARBA00022833"/>
    </source>
</evidence>
<evidence type="ECO:0000256" key="12">
    <source>
        <dbReference type="HAMAP-Rule" id="MF_00974"/>
    </source>
</evidence>
<comment type="cofactor">
    <cofactor evidence="12 13 14">
        <name>Zn(2+)</name>
        <dbReference type="ChEBI" id="CHEBI:29105"/>
    </cofactor>
    <text evidence="12 13 14">Binds 1 zinc ion per monomer.</text>
</comment>
<gene>
    <name evidence="12 17" type="primary">dnaG</name>
    <name evidence="17" type="ORF">Q4490_13160</name>
</gene>
<evidence type="ECO:0000259" key="16">
    <source>
        <dbReference type="PROSITE" id="PS50880"/>
    </source>
</evidence>
<evidence type="ECO:0000256" key="2">
    <source>
        <dbReference type="ARBA" id="ARBA00022515"/>
    </source>
</evidence>
<dbReference type="EC" id="2.7.7.101" evidence="12"/>
<dbReference type="PIRSF" id="PIRSF002811">
    <property type="entry name" value="DnaG"/>
    <property type="match status" value="1"/>
</dbReference>
<dbReference type="GO" id="GO:1990077">
    <property type="term" value="C:primosome complex"/>
    <property type="evidence" value="ECO:0007669"/>
    <property type="project" value="UniProtKB-KW"/>
</dbReference>
<keyword evidence="3 12" id="KW-0808">Transferase</keyword>
<comment type="function">
    <text evidence="12 13">RNA polymerase that catalyzes the synthesis of short RNA molecules used as primers for DNA polymerase during DNA replication.</text>
</comment>
<keyword evidence="4 12" id="KW-0548">Nucleotidyltransferase</keyword>
<dbReference type="FunFam" id="3.90.980.10:FF:000001">
    <property type="entry name" value="DNA primase"/>
    <property type="match status" value="1"/>
</dbReference>
<evidence type="ECO:0000256" key="13">
    <source>
        <dbReference type="PIRNR" id="PIRNR002811"/>
    </source>
</evidence>
<dbReference type="GO" id="GO:0000428">
    <property type="term" value="C:DNA-directed RNA polymerase complex"/>
    <property type="evidence" value="ECO:0007669"/>
    <property type="project" value="UniProtKB-KW"/>
</dbReference>
<feature type="compositionally biased region" description="Polar residues" evidence="15">
    <location>
        <begin position="434"/>
        <end position="448"/>
    </location>
</feature>
<keyword evidence="2 12" id="KW-0639">Primosome</keyword>
<dbReference type="GO" id="GO:0006269">
    <property type="term" value="P:DNA replication, synthesis of primer"/>
    <property type="evidence" value="ECO:0007669"/>
    <property type="project" value="UniProtKB-UniRule"/>
</dbReference>
<keyword evidence="5 12" id="KW-0235">DNA replication</keyword>
<dbReference type="FunFam" id="3.40.1360.10:FF:000002">
    <property type="entry name" value="DNA primase"/>
    <property type="match status" value="1"/>
</dbReference>
<dbReference type="InterPro" id="IPR006295">
    <property type="entry name" value="DNA_primase_DnaG"/>
</dbReference>
<dbReference type="GO" id="GO:0003677">
    <property type="term" value="F:DNA binding"/>
    <property type="evidence" value="ECO:0007669"/>
    <property type="project" value="UniProtKB-KW"/>
</dbReference>
<comment type="catalytic activity">
    <reaction evidence="12">
        <text>ssDNA + n NTP = ssDNA/pppN(pN)n-1 hybrid + (n-1) diphosphate.</text>
        <dbReference type="EC" id="2.7.7.101"/>
    </reaction>
</comment>
<dbReference type="InterPro" id="IPR013173">
    <property type="entry name" value="DNA_primase_DnaG_DnaB-bd_dom"/>
</dbReference>
<feature type="zinc finger region" description="CHC2-type" evidence="12 14">
    <location>
        <begin position="40"/>
        <end position="64"/>
    </location>
</feature>
<dbReference type="Gene3D" id="3.40.1360.10">
    <property type="match status" value="1"/>
</dbReference>
<evidence type="ECO:0000313" key="18">
    <source>
        <dbReference type="Proteomes" id="UP001169862"/>
    </source>
</evidence>
<dbReference type="InterPro" id="IPR019475">
    <property type="entry name" value="DNA_primase_DnaB-bd"/>
</dbReference>
<evidence type="ECO:0000256" key="7">
    <source>
        <dbReference type="ARBA" id="ARBA00022771"/>
    </source>
</evidence>
<dbReference type="InterPro" id="IPR016136">
    <property type="entry name" value="DNA_helicase_N/primase_C"/>
</dbReference>
<evidence type="ECO:0000256" key="4">
    <source>
        <dbReference type="ARBA" id="ARBA00022695"/>
    </source>
</evidence>
<dbReference type="CDD" id="cd03364">
    <property type="entry name" value="TOPRIM_DnaG_primases"/>
    <property type="match status" value="1"/>
</dbReference>
<dbReference type="Pfam" id="PF08278">
    <property type="entry name" value="DnaG_DnaB_bind"/>
    <property type="match status" value="1"/>
</dbReference>
<dbReference type="InterPro" id="IPR002694">
    <property type="entry name" value="Znf_CHC2"/>
</dbReference>
<keyword evidence="1 12" id="KW-0240">DNA-directed RNA polymerase</keyword>
<dbReference type="InterPro" id="IPR037068">
    <property type="entry name" value="DNA_primase_core_N_sf"/>
</dbReference>
<dbReference type="GO" id="GO:0005737">
    <property type="term" value="C:cytoplasm"/>
    <property type="evidence" value="ECO:0007669"/>
    <property type="project" value="TreeGrafter"/>
</dbReference>
<dbReference type="SUPFAM" id="SSF57783">
    <property type="entry name" value="Zinc beta-ribbon"/>
    <property type="match status" value="1"/>
</dbReference>
<reference evidence="17" key="1">
    <citation type="submission" date="2023-07" db="EMBL/GenBank/DDBJ databases">
        <title>Genome content predicts the carbon catabolic preferences of heterotrophic bacteria.</title>
        <authorList>
            <person name="Gralka M."/>
        </authorList>
    </citation>
    <scope>NUCLEOTIDE SEQUENCE</scope>
    <source>
        <strain evidence="17">I2M16</strain>
    </source>
</reference>
<dbReference type="Gene3D" id="3.90.980.10">
    <property type="entry name" value="DNA primase, catalytic core, N-terminal domain"/>
    <property type="match status" value="1"/>
</dbReference>
<dbReference type="Gene3D" id="1.20.50.20">
    <property type="entry name" value="DnaG, RNA polymerase domain, helical bundle"/>
    <property type="match status" value="1"/>
</dbReference>
<comment type="domain">
    <text evidence="12">Contains an N-terminal zinc-binding domain, a central core domain that contains the primase activity, and a C-terminal DnaB-binding domain.</text>
</comment>
<dbReference type="Pfam" id="PF01807">
    <property type="entry name" value="Zn_ribbon_DnaG"/>
    <property type="match status" value="1"/>
</dbReference>
<feature type="compositionally biased region" description="Basic and acidic residues" evidence="15">
    <location>
        <begin position="465"/>
        <end position="480"/>
    </location>
</feature>
<accession>A0AAW7XMB5</accession>
<dbReference type="Gene3D" id="3.90.580.10">
    <property type="entry name" value="Zinc finger, CHC2-type domain"/>
    <property type="match status" value="1"/>
</dbReference>
<keyword evidence="8 12" id="KW-0862">Zinc</keyword>
<dbReference type="SUPFAM" id="SSF117023">
    <property type="entry name" value="DNA primase DnaG, C-terminal domain"/>
    <property type="match status" value="1"/>
</dbReference>